<keyword evidence="1" id="KW-0175">Coiled coil</keyword>
<sequence>MSFKLELLKQRIIELEAENAKLRQIIEENIKREAENTELKSKVRELEARFAILELSPTDNADHHEKSSQKKEMNNFLDEARKKSIGENIAFRAFSRQCNKEKKLKKAEQASLNQDQESGTFFSEKIPEITTLKIPPKNFW</sequence>
<name>A0A8H3LMZ8_9GLOM</name>
<accession>A0A8H3LMZ8</accession>
<dbReference type="Proteomes" id="UP000615446">
    <property type="component" value="Unassembled WGS sequence"/>
</dbReference>
<evidence type="ECO:0000256" key="1">
    <source>
        <dbReference type="SAM" id="Coils"/>
    </source>
</evidence>
<feature type="coiled-coil region" evidence="1">
    <location>
        <begin position="5"/>
        <end position="56"/>
    </location>
</feature>
<proteinExistence type="predicted"/>
<reference evidence="2" key="1">
    <citation type="submission" date="2019-10" db="EMBL/GenBank/DDBJ databases">
        <title>Conservation and host-specific expression of non-tandemly repeated heterogenous ribosome RNA gene in arbuscular mycorrhizal fungi.</title>
        <authorList>
            <person name="Maeda T."/>
            <person name="Kobayashi Y."/>
            <person name="Nakagawa T."/>
            <person name="Ezawa T."/>
            <person name="Yamaguchi K."/>
            <person name="Bino T."/>
            <person name="Nishimoto Y."/>
            <person name="Shigenobu S."/>
            <person name="Kawaguchi M."/>
        </authorList>
    </citation>
    <scope>NUCLEOTIDE SEQUENCE</scope>
    <source>
        <strain evidence="2">HR1</strain>
    </source>
</reference>
<protein>
    <submittedName>
        <fullName evidence="2">Uncharacterized protein</fullName>
    </submittedName>
</protein>
<evidence type="ECO:0000313" key="3">
    <source>
        <dbReference type="Proteomes" id="UP000615446"/>
    </source>
</evidence>
<organism evidence="2 3">
    <name type="scientific">Rhizophagus clarus</name>
    <dbReference type="NCBI Taxonomy" id="94130"/>
    <lineage>
        <taxon>Eukaryota</taxon>
        <taxon>Fungi</taxon>
        <taxon>Fungi incertae sedis</taxon>
        <taxon>Mucoromycota</taxon>
        <taxon>Glomeromycotina</taxon>
        <taxon>Glomeromycetes</taxon>
        <taxon>Glomerales</taxon>
        <taxon>Glomeraceae</taxon>
        <taxon>Rhizophagus</taxon>
    </lineage>
</organism>
<gene>
    <name evidence="2" type="ORF">RCL2_001635600</name>
</gene>
<dbReference type="AlphaFoldDB" id="A0A8H3LMZ8"/>
<dbReference type="EMBL" id="BLAL01000187">
    <property type="protein sequence ID" value="GES89456.1"/>
    <property type="molecule type" value="Genomic_DNA"/>
</dbReference>
<dbReference type="OrthoDB" id="2439723at2759"/>
<evidence type="ECO:0000313" key="2">
    <source>
        <dbReference type="EMBL" id="GES89456.1"/>
    </source>
</evidence>
<comment type="caution">
    <text evidence="2">The sequence shown here is derived from an EMBL/GenBank/DDBJ whole genome shotgun (WGS) entry which is preliminary data.</text>
</comment>